<evidence type="ECO:0000256" key="1">
    <source>
        <dbReference type="PROSITE-ProRule" id="PRU00042"/>
    </source>
</evidence>
<dbReference type="GO" id="GO:0008270">
    <property type="term" value="F:zinc ion binding"/>
    <property type="evidence" value="ECO:0007669"/>
    <property type="project" value="UniProtKB-KW"/>
</dbReference>
<evidence type="ECO:0000313" key="5">
    <source>
        <dbReference type="Proteomes" id="UP000244855"/>
    </source>
</evidence>
<feature type="compositionally biased region" description="Low complexity" evidence="2">
    <location>
        <begin position="10"/>
        <end position="30"/>
    </location>
</feature>
<evidence type="ECO:0000259" key="3">
    <source>
        <dbReference type="PROSITE" id="PS50157"/>
    </source>
</evidence>
<reference evidence="4 5" key="1">
    <citation type="journal article" date="2018" name="Sci. Rep.">
        <title>Comparative genomics provides insights into the lifestyle and reveals functional heterogeneity of dark septate endophytic fungi.</title>
        <authorList>
            <person name="Knapp D.G."/>
            <person name="Nemeth J.B."/>
            <person name="Barry K."/>
            <person name="Hainaut M."/>
            <person name="Henrissat B."/>
            <person name="Johnson J."/>
            <person name="Kuo A."/>
            <person name="Lim J.H.P."/>
            <person name="Lipzen A."/>
            <person name="Nolan M."/>
            <person name="Ohm R.A."/>
            <person name="Tamas L."/>
            <person name="Grigoriev I.V."/>
            <person name="Spatafora J.W."/>
            <person name="Nagy L.G."/>
            <person name="Kovacs G.M."/>
        </authorList>
    </citation>
    <scope>NUCLEOTIDE SEQUENCE [LARGE SCALE GENOMIC DNA]</scope>
    <source>
        <strain evidence="4 5">DSE2036</strain>
    </source>
</reference>
<keyword evidence="1" id="KW-0479">Metal-binding</keyword>
<feature type="region of interest" description="Disordered" evidence="2">
    <location>
        <begin position="1"/>
        <end position="33"/>
    </location>
</feature>
<accession>A0A2V1CWM1</accession>
<dbReference type="AlphaFoldDB" id="A0A2V1CWM1"/>
<name>A0A2V1CWM1_9PLEO</name>
<dbReference type="PROSITE" id="PS50157">
    <property type="entry name" value="ZINC_FINGER_C2H2_2"/>
    <property type="match status" value="1"/>
</dbReference>
<feature type="domain" description="C2H2-type" evidence="3">
    <location>
        <begin position="66"/>
        <end position="94"/>
    </location>
</feature>
<proteinExistence type="predicted"/>
<dbReference type="InterPro" id="IPR013087">
    <property type="entry name" value="Znf_C2H2_type"/>
</dbReference>
<keyword evidence="1" id="KW-0863">Zinc-finger</keyword>
<dbReference type="OrthoDB" id="3892490at2759"/>
<gene>
    <name evidence="4" type="ORF">DM02DRAFT_548390</name>
</gene>
<organism evidence="4 5">
    <name type="scientific">Periconia macrospinosa</name>
    <dbReference type="NCBI Taxonomy" id="97972"/>
    <lineage>
        <taxon>Eukaryota</taxon>
        <taxon>Fungi</taxon>
        <taxon>Dikarya</taxon>
        <taxon>Ascomycota</taxon>
        <taxon>Pezizomycotina</taxon>
        <taxon>Dothideomycetes</taxon>
        <taxon>Pleosporomycetidae</taxon>
        <taxon>Pleosporales</taxon>
        <taxon>Massarineae</taxon>
        <taxon>Periconiaceae</taxon>
        <taxon>Periconia</taxon>
    </lineage>
</organism>
<protein>
    <recommendedName>
        <fullName evidence="3">C2H2-type domain-containing protein</fullName>
    </recommendedName>
</protein>
<feature type="non-terminal residue" evidence="4">
    <location>
        <position position="182"/>
    </location>
</feature>
<keyword evidence="1" id="KW-0862">Zinc</keyword>
<dbReference type="Proteomes" id="UP000244855">
    <property type="component" value="Unassembled WGS sequence"/>
</dbReference>
<evidence type="ECO:0000313" key="4">
    <source>
        <dbReference type="EMBL" id="PVH90128.1"/>
    </source>
</evidence>
<evidence type="ECO:0000256" key="2">
    <source>
        <dbReference type="SAM" id="MobiDB-lite"/>
    </source>
</evidence>
<keyword evidence="5" id="KW-1185">Reference proteome</keyword>
<sequence length="182" mass="20320">MDEVSNLRPSDSASQVSAAASSSLATSESSSSKRKRRITRSDIWLYCREGREEDREAIHHGSGLYYYCKLCSKRYTNSESAWAHLKSTYGIQKPEEKKLAAASAADSPLKRSFAATPSKMNAQRERVAQQRMGDVINRERFNEALVRLITVRNLPISAVEWPELEDLLKATNPAVGGQLLQS</sequence>
<dbReference type="EMBL" id="KZ806675">
    <property type="protein sequence ID" value="PVH90128.1"/>
    <property type="molecule type" value="Genomic_DNA"/>
</dbReference>